<dbReference type="InterPro" id="IPR015943">
    <property type="entry name" value="WD40/YVTN_repeat-like_dom_sf"/>
</dbReference>
<organism evidence="2 3">
    <name type="scientific">candidate division TA06 bacterium SM23_40</name>
    <dbReference type="NCBI Taxonomy" id="1703774"/>
    <lineage>
        <taxon>Bacteria</taxon>
        <taxon>Bacteria division TA06</taxon>
    </lineage>
</organism>
<feature type="compositionally biased region" description="Low complexity" evidence="1">
    <location>
        <begin position="263"/>
        <end position="272"/>
    </location>
</feature>
<proteinExistence type="predicted"/>
<evidence type="ECO:0000256" key="1">
    <source>
        <dbReference type="SAM" id="MobiDB-lite"/>
    </source>
</evidence>
<dbReference type="Proteomes" id="UP000051717">
    <property type="component" value="Unassembled WGS sequence"/>
</dbReference>
<feature type="compositionally biased region" description="Low complexity" evidence="1">
    <location>
        <begin position="528"/>
        <end position="540"/>
    </location>
</feature>
<dbReference type="InterPro" id="IPR003961">
    <property type="entry name" value="FN3_dom"/>
</dbReference>
<evidence type="ECO:0000313" key="3">
    <source>
        <dbReference type="Proteomes" id="UP000051717"/>
    </source>
</evidence>
<feature type="region of interest" description="Disordered" evidence="1">
    <location>
        <begin position="512"/>
        <end position="567"/>
    </location>
</feature>
<dbReference type="SUPFAM" id="SSF63829">
    <property type="entry name" value="Calcium-dependent phosphotriesterase"/>
    <property type="match status" value="2"/>
</dbReference>
<feature type="region of interest" description="Disordered" evidence="1">
    <location>
        <begin position="263"/>
        <end position="308"/>
    </location>
</feature>
<protein>
    <recommendedName>
        <fullName evidence="4">Fibronectin type-III domain-containing protein</fullName>
    </recommendedName>
</protein>
<sequence length="749" mass="80011">MSYHPGGHRLKHLLAVTGCTTIAALVAIPCWAATTSRWEVGSHDALAKGTPTNVSITADGKAVLAPELSLWAESGEQYIWSLARDSKGVLYVGTGNEGKVFKVARSGSCELLFDSDEIAVTSLALDRQGNLFCGTMPEGLIYRITRDGKASIFWDLEEKYVWALAFDDRGSLYAGTGDEGRLYRVSRTGDAEPVFDSDDPHIMAVLVDEQGRLFAGTEGSGLVVRIPRDGDAFVMYDASEPETRALALSEGTLYVGTTSGAPVPSAPAAAPSEVLTPTQPAASSDGGTGTEPQAARREPTPFAPITPAAPRPGVAGVLYRISPDGAVRRLWTSPDVLLSLALDRNRRLVIGTGGEGRLWRLDDDDEVSLLAKCDAPNIISLLSTSGGDIYIGTGDDGQLYRLAPEYAATGTLESEVKDCGSVAEWGVITWEALIPSGTNVTLATRTGNTEKPDDNWSDWSAELRTPTGKRVASPPARFLQWRATLTSSDARSSPALDRVEVAYLQQNLAPQVTSVEVTEPDKADEQTGPAAGAAARPVPASISTSPLLSPSGAGGRNERTASTLPTVQKTRAITWRAEDPNGDKLAYDVYFKGLEEKEWKRLEEDFSGTSLTLDPHAFPDGEYRIKVVATDSPDNPRPLALEGHRVSDPFAIDNTPPTIGGLAVSGSTAGQQKAKAEAKDAMSRIRGAEYSCDAGPWRAVFPVDHIFDTSKEQFEFDLPDLEPGEHTLVLRAIDGTGNIGASKTVFHTR</sequence>
<dbReference type="EMBL" id="LJUI01000083">
    <property type="protein sequence ID" value="KPK68268.1"/>
    <property type="molecule type" value="Genomic_DNA"/>
</dbReference>
<dbReference type="CDD" id="cd00063">
    <property type="entry name" value="FN3"/>
    <property type="match status" value="1"/>
</dbReference>
<dbReference type="AlphaFoldDB" id="A0A0S8G8S5"/>
<gene>
    <name evidence="2" type="ORF">AMJ82_08695</name>
</gene>
<dbReference type="Gene3D" id="2.130.10.10">
    <property type="entry name" value="YVTN repeat-like/Quinoprotein amine dehydrogenase"/>
    <property type="match status" value="1"/>
</dbReference>
<evidence type="ECO:0000313" key="2">
    <source>
        <dbReference type="EMBL" id="KPK68268.1"/>
    </source>
</evidence>
<reference evidence="2 3" key="1">
    <citation type="journal article" date="2015" name="Microbiome">
        <title>Genomic resolution of linkages in carbon, nitrogen, and sulfur cycling among widespread estuary sediment bacteria.</title>
        <authorList>
            <person name="Baker B.J."/>
            <person name="Lazar C.S."/>
            <person name="Teske A.P."/>
            <person name="Dick G.J."/>
        </authorList>
    </citation>
    <scope>NUCLEOTIDE SEQUENCE [LARGE SCALE GENOMIC DNA]</scope>
    <source>
        <strain evidence="2">SM23_40</strain>
    </source>
</reference>
<evidence type="ECO:0008006" key="4">
    <source>
        <dbReference type="Google" id="ProtNLM"/>
    </source>
</evidence>
<comment type="caution">
    <text evidence="2">The sequence shown here is derived from an EMBL/GenBank/DDBJ whole genome shotgun (WGS) entry which is preliminary data.</text>
</comment>
<accession>A0A0S8G8S5</accession>
<name>A0A0S8G8S5_UNCT6</name>